<dbReference type="Proteomes" id="UP000504607">
    <property type="component" value="Chromosome 6"/>
</dbReference>
<dbReference type="PANTHER" id="PTHR32096">
    <property type="entry name" value="WRKY TRANSCRIPTION FACTOR 30-RELATED-RELATED"/>
    <property type="match status" value="1"/>
</dbReference>
<dbReference type="GO" id="GO:0042542">
    <property type="term" value="P:response to hydrogen peroxide"/>
    <property type="evidence" value="ECO:0007669"/>
    <property type="project" value="UniProtKB-ARBA"/>
</dbReference>
<name>A0A6I9RET8_ELAGV</name>
<keyword evidence="5" id="KW-0539">Nucleus</keyword>
<proteinExistence type="inferred from homology"/>
<dbReference type="SMART" id="SM00774">
    <property type="entry name" value="WRKY"/>
    <property type="match status" value="1"/>
</dbReference>
<comment type="similarity">
    <text evidence="6">Belongs to the WRKY group III family.</text>
</comment>
<organism evidence="9 10">
    <name type="scientific">Elaeis guineensis var. tenera</name>
    <name type="common">Oil palm</name>
    <dbReference type="NCBI Taxonomy" id="51953"/>
    <lineage>
        <taxon>Eukaryota</taxon>
        <taxon>Viridiplantae</taxon>
        <taxon>Streptophyta</taxon>
        <taxon>Embryophyta</taxon>
        <taxon>Tracheophyta</taxon>
        <taxon>Spermatophyta</taxon>
        <taxon>Magnoliopsida</taxon>
        <taxon>Liliopsida</taxon>
        <taxon>Arecaceae</taxon>
        <taxon>Arecoideae</taxon>
        <taxon>Cocoseae</taxon>
        <taxon>Elaeidinae</taxon>
        <taxon>Elaeis</taxon>
    </lineage>
</organism>
<keyword evidence="2" id="KW-0805">Transcription regulation</keyword>
<evidence type="ECO:0000313" key="10">
    <source>
        <dbReference type="RefSeq" id="XP_010924840.1"/>
    </source>
</evidence>
<evidence type="ECO:0000256" key="4">
    <source>
        <dbReference type="ARBA" id="ARBA00023163"/>
    </source>
</evidence>
<evidence type="ECO:0000256" key="6">
    <source>
        <dbReference type="ARBA" id="ARBA00060850"/>
    </source>
</evidence>
<dbReference type="GO" id="GO:0000976">
    <property type="term" value="F:transcription cis-regulatory region binding"/>
    <property type="evidence" value="ECO:0007669"/>
    <property type="project" value="TreeGrafter"/>
</dbReference>
<dbReference type="PANTHER" id="PTHR32096:SF151">
    <property type="entry name" value="OS01G0656400 PROTEIN"/>
    <property type="match status" value="1"/>
</dbReference>
<protein>
    <submittedName>
        <fullName evidence="10">Probable WRKY transcription factor 53</fullName>
    </submittedName>
</protein>
<dbReference type="FunCoup" id="A0A6I9RET8">
    <property type="interactions" value="2547"/>
</dbReference>
<dbReference type="AlphaFoldDB" id="A0A6I9RET8"/>
<evidence type="ECO:0000256" key="7">
    <source>
        <dbReference type="SAM" id="MobiDB-lite"/>
    </source>
</evidence>
<dbReference type="InterPro" id="IPR003657">
    <property type="entry name" value="WRKY_dom"/>
</dbReference>
<feature type="region of interest" description="Disordered" evidence="7">
    <location>
        <begin position="57"/>
        <end position="116"/>
    </location>
</feature>
<dbReference type="SUPFAM" id="SSF118290">
    <property type="entry name" value="WRKY DNA-binding domain"/>
    <property type="match status" value="1"/>
</dbReference>
<gene>
    <name evidence="10" type="primary">LOC105047564</name>
</gene>
<dbReference type="InterPro" id="IPR036576">
    <property type="entry name" value="WRKY_dom_sf"/>
</dbReference>
<evidence type="ECO:0000256" key="3">
    <source>
        <dbReference type="ARBA" id="ARBA00023125"/>
    </source>
</evidence>
<sequence length="360" mass="39733">MEHRAGGGGSLLVSELIQVQELVRQLEAHLDQPSPIEFCKSLARQILPSIERSISIAKMSDSEGQQRLAGTESPRSATESPCSENSNQAFKDCDRKEMSKKRKTLPRRTSQVTVCPGAGVEGPLDDGYSWRKYGQKDILGAKYPRGYYRCTHRNTQGCLATKQVQRSDENPLVFDVTYHGTHTCLQRSPSVPKAVVSPYQEPKQNNPYFQEHALQQQQQGDNNLLQTFQRGLKVETQGLDSDTRDLSSLSFSFPPTPVGGIKAENHIFSSPSKLDNGFMGSFSPSFVSPATSESNYFSMSPCCMGNYGGGFNLPTAESELTEIISAATSATDSPLMGMDFLLEPMEFDPKFQFDASSFYS</sequence>
<dbReference type="GO" id="GO:0005634">
    <property type="term" value="C:nucleus"/>
    <property type="evidence" value="ECO:0007669"/>
    <property type="project" value="UniProtKB-SubCell"/>
</dbReference>
<dbReference type="RefSeq" id="XP_010924840.1">
    <property type="nucleotide sequence ID" value="XM_010926538.3"/>
</dbReference>
<dbReference type="PROSITE" id="PS50811">
    <property type="entry name" value="WRKY"/>
    <property type="match status" value="1"/>
</dbReference>
<dbReference type="InterPro" id="IPR044810">
    <property type="entry name" value="WRKY_plant"/>
</dbReference>
<reference evidence="10" key="1">
    <citation type="submission" date="2025-08" db="UniProtKB">
        <authorList>
            <consortium name="RefSeq"/>
        </authorList>
    </citation>
    <scope>IDENTIFICATION</scope>
</reference>
<accession>A0A6I9RET8</accession>
<dbReference type="Pfam" id="PF03106">
    <property type="entry name" value="WRKY"/>
    <property type="match status" value="1"/>
</dbReference>
<dbReference type="OrthoDB" id="1888929at2759"/>
<evidence type="ECO:0000256" key="1">
    <source>
        <dbReference type="ARBA" id="ARBA00004123"/>
    </source>
</evidence>
<keyword evidence="3" id="KW-0238">DNA-binding</keyword>
<evidence type="ECO:0000256" key="2">
    <source>
        <dbReference type="ARBA" id="ARBA00023015"/>
    </source>
</evidence>
<dbReference type="GO" id="GO:0010193">
    <property type="term" value="P:response to ozone"/>
    <property type="evidence" value="ECO:0007669"/>
    <property type="project" value="UniProtKB-ARBA"/>
</dbReference>
<dbReference type="GO" id="GO:0010150">
    <property type="term" value="P:leaf senescence"/>
    <property type="evidence" value="ECO:0007669"/>
    <property type="project" value="UniProtKB-ARBA"/>
</dbReference>
<comment type="subcellular location">
    <subcellularLocation>
        <location evidence="1">Nucleus</location>
    </subcellularLocation>
</comment>
<evidence type="ECO:0000259" key="8">
    <source>
        <dbReference type="PROSITE" id="PS50811"/>
    </source>
</evidence>
<dbReference type="GO" id="GO:0009751">
    <property type="term" value="P:response to salicylic acid"/>
    <property type="evidence" value="ECO:0007669"/>
    <property type="project" value="UniProtKB-ARBA"/>
</dbReference>
<keyword evidence="4" id="KW-0804">Transcription</keyword>
<dbReference type="FunFam" id="2.20.25.80:FF:000009">
    <property type="entry name" value="WRKY transcription factor 53"/>
    <property type="match status" value="1"/>
</dbReference>
<feature type="compositionally biased region" description="Polar residues" evidence="7">
    <location>
        <begin position="73"/>
        <end position="89"/>
    </location>
</feature>
<dbReference type="GO" id="GO:0003700">
    <property type="term" value="F:DNA-binding transcription factor activity"/>
    <property type="evidence" value="ECO:0007669"/>
    <property type="project" value="InterPro"/>
</dbReference>
<dbReference type="Gene3D" id="2.20.25.80">
    <property type="entry name" value="WRKY domain"/>
    <property type="match status" value="1"/>
</dbReference>
<evidence type="ECO:0000256" key="5">
    <source>
        <dbReference type="ARBA" id="ARBA00023242"/>
    </source>
</evidence>
<feature type="domain" description="WRKY" evidence="8">
    <location>
        <begin position="119"/>
        <end position="182"/>
    </location>
</feature>
<dbReference type="InParanoid" id="A0A6I9RET8"/>
<keyword evidence="9" id="KW-1185">Reference proteome</keyword>
<evidence type="ECO:0000313" key="9">
    <source>
        <dbReference type="Proteomes" id="UP000504607"/>
    </source>
</evidence>